<feature type="region of interest" description="Disordered" evidence="1">
    <location>
        <begin position="151"/>
        <end position="192"/>
    </location>
</feature>
<comment type="caution">
    <text evidence="3">The sequence shown here is derived from an EMBL/GenBank/DDBJ whole genome shotgun (WGS) entry which is preliminary data.</text>
</comment>
<feature type="compositionally biased region" description="Basic and acidic residues" evidence="1">
    <location>
        <begin position="154"/>
        <end position="174"/>
    </location>
</feature>
<evidence type="ECO:0000313" key="4">
    <source>
        <dbReference type="Proteomes" id="UP001216150"/>
    </source>
</evidence>
<dbReference type="EMBL" id="JAQJAC010000009">
    <property type="protein sequence ID" value="KAJ5572878.1"/>
    <property type="molecule type" value="Genomic_DNA"/>
</dbReference>
<keyword evidence="2" id="KW-0472">Membrane</keyword>
<proteinExistence type="predicted"/>
<keyword evidence="2" id="KW-0812">Transmembrane</keyword>
<keyword evidence="2" id="KW-1133">Transmembrane helix</keyword>
<gene>
    <name evidence="3" type="ORF">N7450_009862</name>
</gene>
<accession>A0AAD6DBR2</accession>
<name>A0AAD6DBR2_9EURO</name>
<keyword evidence="4" id="KW-1185">Reference proteome</keyword>
<reference evidence="3 4" key="1">
    <citation type="journal article" date="2023" name="IMA Fungus">
        <title>Comparative genomic study of the Penicillium genus elucidates a diverse pangenome and 15 lateral gene transfer events.</title>
        <authorList>
            <person name="Petersen C."/>
            <person name="Sorensen T."/>
            <person name="Nielsen M.R."/>
            <person name="Sondergaard T.E."/>
            <person name="Sorensen J.L."/>
            <person name="Fitzpatrick D.A."/>
            <person name="Frisvad J.C."/>
            <person name="Nielsen K.L."/>
        </authorList>
    </citation>
    <scope>NUCLEOTIDE SEQUENCE [LARGE SCALE GENOMIC DNA]</scope>
    <source>
        <strain evidence="3 4">IBT 29057</strain>
    </source>
</reference>
<feature type="transmembrane region" description="Helical" evidence="2">
    <location>
        <begin position="122"/>
        <end position="146"/>
    </location>
</feature>
<evidence type="ECO:0000313" key="3">
    <source>
        <dbReference type="EMBL" id="KAJ5572878.1"/>
    </source>
</evidence>
<protein>
    <recommendedName>
        <fullName evidence="5">Mid2 domain-containing protein</fullName>
    </recommendedName>
</protein>
<evidence type="ECO:0000256" key="2">
    <source>
        <dbReference type="SAM" id="Phobius"/>
    </source>
</evidence>
<sequence>MASALRGTLESCIVGFAPTHPGRLLSAQEHAIRCNTSSTLLTCSHDVSAGTACLAKNALGTFEYQTANVTVAQNGVSHRDHFPTNTTARNLTSQTTSQTLASLTGIPSSTCPSTVTYNKTQLVAIGAGLGAGLGLPLIIIGGALIYCNKRKRREQRDRQQESEQPKEREKDDQYQHQYQPQTTEERHINNNMHRRTGTIWKPSELRSSFAAQNELWGSYHGRAELPGSI</sequence>
<evidence type="ECO:0008006" key="5">
    <source>
        <dbReference type="Google" id="ProtNLM"/>
    </source>
</evidence>
<organism evidence="3 4">
    <name type="scientific">Penicillium hetheringtonii</name>
    <dbReference type="NCBI Taxonomy" id="911720"/>
    <lineage>
        <taxon>Eukaryota</taxon>
        <taxon>Fungi</taxon>
        <taxon>Dikarya</taxon>
        <taxon>Ascomycota</taxon>
        <taxon>Pezizomycotina</taxon>
        <taxon>Eurotiomycetes</taxon>
        <taxon>Eurotiomycetidae</taxon>
        <taxon>Eurotiales</taxon>
        <taxon>Aspergillaceae</taxon>
        <taxon>Penicillium</taxon>
    </lineage>
</organism>
<dbReference type="AlphaFoldDB" id="A0AAD6DBR2"/>
<dbReference type="Proteomes" id="UP001216150">
    <property type="component" value="Unassembled WGS sequence"/>
</dbReference>
<evidence type="ECO:0000256" key="1">
    <source>
        <dbReference type="SAM" id="MobiDB-lite"/>
    </source>
</evidence>